<reference evidence="2" key="1">
    <citation type="submission" date="2006-01" db="EMBL/GenBank/DDBJ databases">
        <title>Complete sequence of Novosphingobium aromaticivorans DSM 12444.</title>
        <authorList>
            <consortium name="US DOE Joint Genome Institute"/>
            <person name="Copeland A."/>
            <person name="Lucas S."/>
            <person name="Lapidus A."/>
            <person name="Barry K."/>
            <person name="Detter J.C."/>
            <person name="Glavina T."/>
            <person name="Hammon N."/>
            <person name="Israni S."/>
            <person name="Pitluck S."/>
            <person name="Chain P."/>
            <person name="Malfatti S."/>
            <person name="Shin M."/>
            <person name="Vergez L."/>
            <person name="Schmutz J."/>
            <person name="Larimer F."/>
            <person name="Land M."/>
            <person name="Kyrpides N."/>
            <person name="Ivanova N."/>
            <person name="Fredrickson J."/>
            <person name="Balkwill D."/>
            <person name="Romine M.F."/>
            <person name="Richardson P."/>
        </authorList>
    </citation>
    <scope>NUCLEOTIDE SEQUENCE [LARGE SCALE GENOMIC DNA]</scope>
    <source>
        <strain evidence="2">ATCC 700278 / DSM 12444 / CCUG 56034 / CIP 105152 / NBRC 16084 / F199</strain>
    </source>
</reference>
<protein>
    <submittedName>
        <fullName evidence="1">Uncharacterized protein</fullName>
    </submittedName>
</protein>
<keyword evidence="2" id="KW-1185">Reference proteome</keyword>
<organism evidence="1 2">
    <name type="scientific">Novosphingobium aromaticivorans (strain ATCC 700278 / DSM 12444 / CCUG 56034 / CIP 105152 / NBRC 16084 / F199)</name>
    <dbReference type="NCBI Taxonomy" id="279238"/>
    <lineage>
        <taxon>Bacteria</taxon>
        <taxon>Pseudomonadati</taxon>
        <taxon>Pseudomonadota</taxon>
        <taxon>Alphaproteobacteria</taxon>
        <taxon>Sphingomonadales</taxon>
        <taxon>Sphingomonadaceae</taxon>
        <taxon>Novosphingobium</taxon>
    </lineage>
</organism>
<dbReference type="AlphaFoldDB" id="Q2G548"/>
<proteinExistence type="predicted"/>
<evidence type="ECO:0000313" key="1">
    <source>
        <dbReference type="EMBL" id="ABD27025.1"/>
    </source>
</evidence>
<sequence>MPNPEITFPGRYTPVNAVAFASANGATEIVTPSAPLPVAIAPSIASLEPAGAAVTGTTMPTGGQGLTGWLSAIYRACISALPTGSNHIGNVFVDDVSDNLTVAGTATSATTVVSSPTTGFGGGTFQVTSAGTGCTLTYEQSNDGTTWVAMPVMAVTAATSAPVLTTNTAGLFAFTCASAFVRVRVSTYGSGTVGVSLVLKRRPLTIMGTSLAGGSAALGSVSVTGSVNGNIGYTDSTSVMAASAAFNGTGRFLSSTHHTFFAATAFSDVAGTLFIDQTLDTGSTWQQVASTAVSASTAATLSVRTMGNYANATQYRVRYANGPTAQTLFRLSSVLAAS</sequence>
<evidence type="ECO:0000313" key="2">
    <source>
        <dbReference type="Proteomes" id="UP000009134"/>
    </source>
</evidence>
<name>Q2G548_NOVAD</name>
<dbReference type="RefSeq" id="WP_011446231.1">
    <property type="nucleotide sequence ID" value="NC_007794.1"/>
</dbReference>
<gene>
    <name evidence="1" type="ordered locus">Saro_2589</name>
</gene>
<accession>Q2G548</accession>
<dbReference type="HOGENOM" id="CLU_820929_0_0_5"/>
<dbReference type="Proteomes" id="UP000009134">
    <property type="component" value="Chromosome"/>
</dbReference>
<dbReference type="EMBL" id="CP000248">
    <property type="protein sequence ID" value="ABD27025.1"/>
    <property type="molecule type" value="Genomic_DNA"/>
</dbReference>
<dbReference type="KEGG" id="nar:Saro_2589"/>